<feature type="transmembrane region" description="Helical" evidence="5">
    <location>
        <begin position="12"/>
        <end position="34"/>
    </location>
</feature>
<dbReference type="InterPro" id="IPR001807">
    <property type="entry name" value="ClC"/>
</dbReference>
<name>A0A6J6B6U8_9ZZZZ</name>
<dbReference type="EMBL" id="CAEZSL010000013">
    <property type="protein sequence ID" value="CAB4534069.1"/>
    <property type="molecule type" value="Genomic_DNA"/>
</dbReference>
<feature type="transmembrane region" description="Helical" evidence="5">
    <location>
        <begin position="349"/>
        <end position="370"/>
    </location>
</feature>
<feature type="transmembrane region" description="Helical" evidence="5">
    <location>
        <begin position="376"/>
        <end position="393"/>
    </location>
</feature>
<evidence type="ECO:0000256" key="3">
    <source>
        <dbReference type="ARBA" id="ARBA00022989"/>
    </source>
</evidence>
<evidence type="ECO:0000256" key="4">
    <source>
        <dbReference type="ARBA" id="ARBA00023136"/>
    </source>
</evidence>
<gene>
    <name evidence="6" type="ORF">UFOPK1421_00207</name>
</gene>
<accession>A0A6J6B6U8</accession>
<feature type="transmembrane region" description="Helical" evidence="5">
    <location>
        <begin position="49"/>
        <end position="68"/>
    </location>
</feature>
<dbReference type="GO" id="GO:0016020">
    <property type="term" value="C:membrane"/>
    <property type="evidence" value="ECO:0007669"/>
    <property type="project" value="UniProtKB-SubCell"/>
</dbReference>
<reference evidence="6" key="1">
    <citation type="submission" date="2020-05" db="EMBL/GenBank/DDBJ databases">
        <authorList>
            <person name="Chiriac C."/>
            <person name="Salcher M."/>
            <person name="Ghai R."/>
            <person name="Kavagutti S V."/>
        </authorList>
    </citation>
    <scope>NUCLEOTIDE SEQUENCE</scope>
</reference>
<dbReference type="Gene3D" id="1.10.3080.10">
    <property type="entry name" value="Clc chloride channel"/>
    <property type="match status" value="1"/>
</dbReference>
<evidence type="ECO:0000256" key="5">
    <source>
        <dbReference type="SAM" id="Phobius"/>
    </source>
</evidence>
<feature type="transmembrane region" description="Helical" evidence="5">
    <location>
        <begin position="150"/>
        <end position="175"/>
    </location>
</feature>
<organism evidence="6">
    <name type="scientific">freshwater metagenome</name>
    <dbReference type="NCBI Taxonomy" id="449393"/>
    <lineage>
        <taxon>unclassified sequences</taxon>
        <taxon>metagenomes</taxon>
        <taxon>ecological metagenomes</taxon>
    </lineage>
</organism>
<feature type="transmembrane region" description="Helical" evidence="5">
    <location>
        <begin position="262"/>
        <end position="283"/>
    </location>
</feature>
<sequence length="420" mass="43542">MLPTQLRAATHLLVVTGAACLIGAVSGLTSWALFEALDHATTLRLDHTWLVWLLPAAAFILGAAYHYFGGPANRGTSLVVEQSLPPVDSSAPDHTPKIPYRMAPMIFGATFIAQVTGASVGREGAALQISGSVTSLLTKPFRLKPSDTRLMLIAAMAGAFGGAFGVPLAGAIFGLEIQQTGRLRYEGLAPALAASITADFIVESLGRHTPIVEIPVNIDWSIALRLVVVGIAAGLAARLFIEVLHGVKKTMRDLISWVPGRPVIGAVATLALMLIFGRDYLGLSLPLVEQALGGSVASWWDPVLKILFTAIALGCAIPGGEVTPLFVVGATLGSAMSGPLHLSPTLTTAACLAAVFGAAANAPIACAVLAIELFGADMAIPAGIVCIVAYAISPKHGIYEGQRSGSTKDLRATAVQPHRS</sequence>
<dbReference type="SUPFAM" id="SSF81340">
    <property type="entry name" value="Clc chloride channel"/>
    <property type="match status" value="1"/>
</dbReference>
<dbReference type="AlphaFoldDB" id="A0A6J6B6U8"/>
<keyword evidence="3 5" id="KW-1133">Transmembrane helix</keyword>
<dbReference type="GO" id="GO:0015108">
    <property type="term" value="F:chloride transmembrane transporter activity"/>
    <property type="evidence" value="ECO:0007669"/>
    <property type="project" value="InterPro"/>
</dbReference>
<evidence type="ECO:0000313" key="6">
    <source>
        <dbReference type="EMBL" id="CAB4534069.1"/>
    </source>
</evidence>
<protein>
    <submittedName>
        <fullName evidence="6">Unannotated protein</fullName>
    </submittedName>
</protein>
<feature type="transmembrane region" description="Helical" evidence="5">
    <location>
        <begin position="303"/>
        <end position="328"/>
    </location>
</feature>
<dbReference type="InterPro" id="IPR014743">
    <property type="entry name" value="Cl-channel_core"/>
</dbReference>
<evidence type="ECO:0000256" key="1">
    <source>
        <dbReference type="ARBA" id="ARBA00004141"/>
    </source>
</evidence>
<keyword evidence="4 5" id="KW-0472">Membrane</keyword>
<dbReference type="PANTHER" id="PTHR43427:SF12">
    <property type="entry name" value="CHLORIDE TRANSPORTER"/>
    <property type="match status" value="1"/>
</dbReference>
<evidence type="ECO:0000256" key="2">
    <source>
        <dbReference type="ARBA" id="ARBA00022692"/>
    </source>
</evidence>
<dbReference type="Pfam" id="PF00654">
    <property type="entry name" value="Voltage_CLC"/>
    <property type="match status" value="1"/>
</dbReference>
<comment type="subcellular location">
    <subcellularLocation>
        <location evidence="1">Membrane</location>
        <topology evidence="1">Multi-pass membrane protein</topology>
    </subcellularLocation>
</comment>
<dbReference type="PANTHER" id="PTHR43427">
    <property type="entry name" value="CHLORIDE CHANNEL PROTEIN CLC-E"/>
    <property type="match status" value="1"/>
</dbReference>
<proteinExistence type="predicted"/>
<dbReference type="InterPro" id="IPR050368">
    <property type="entry name" value="ClC-type_chloride_channel"/>
</dbReference>
<dbReference type="PROSITE" id="PS51257">
    <property type="entry name" value="PROKAR_LIPOPROTEIN"/>
    <property type="match status" value="1"/>
</dbReference>
<keyword evidence="2 5" id="KW-0812">Transmembrane</keyword>
<feature type="transmembrane region" description="Helical" evidence="5">
    <location>
        <begin position="222"/>
        <end position="241"/>
    </location>
</feature>